<evidence type="ECO:0000313" key="3">
    <source>
        <dbReference type="EMBL" id="VAW42011.1"/>
    </source>
</evidence>
<protein>
    <submittedName>
        <fullName evidence="3">Ribosomal RNA large subunit methyltransferase A</fullName>
        <ecNumber evidence="3">2.1.1.51</ecNumber>
    </submittedName>
</protein>
<gene>
    <name evidence="3" type="ORF">MNBD_CHLOROFLEXI01-1159</name>
</gene>
<dbReference type="GO" id="GO:0032259">
    <property type="term" value="P:methylation"/>
    <property type="evidence" value="ECO:0007669"/>
    <property type="project" value="UniProtKB-KW"/>
</dbReference>
<sequence length="294" mass="33535">MIMKKTSQYINEGRGILACPVCGESLRSNAKTIKCYNGHSFDIARQGYINLLLSNRKKSSDPGDSKDMIAARRRFLSTELYSPIVEAICDLIEEYILGNDEVELRFVEVGCGEGYYIGKLEDFLSQKHSPSMLYGIDISKHAILAAAKRYKHITFAVDNASKPSLLDKSVDVFLSIFAPFYVENSLKKLKSRGFIIQVVPTKNHLKELKQIIYEEAIVGNKTANNLELPSKIHLHKKNLIRETITLNKNSTIQDLFLMTPHYWRTKRDLKVQLEELDRMTVTLEVEVRLYAKAT</sequence>
<feature type="domain" description="23S rRNA (guanine(745)-N(1))-methyltransferase N-terminal" evidence="2">
    <location>
        <begin position="18"/>
        <end position="59"/>
    </location>
</feature>
<dbReference type="InterPro" id="IPR016718">
    <property type="entry name" value="rRNA_m1G-MeTrfase_A_prd"/>
</dbReference>
<evidence type="ECO:0000259" key="2">
    <source>
        <dbReference type="Pfam" id="PF21302"/>
    </source>
</evidence>
<accession>A0A3B0VGF7</accession>
<dbReference type="Pfam" id="PF08241">
    <property type="entry name" value="Methyltransf_11"/>
    <property type="match status" value="1"/>
</dbReference>
<dbReference type="EMBL" id="UOEU01000879">
    <property type="protein sequence ID" value="VAW42011.1"/>
    <property type="molecule type" value="Genomic_DNA"/>
</dbReference>
<name>A0A3B0VGF7_9ZZZZ</name>
<dbReference type="InterPro" id="IPR048647">
    <property type="entry name" value="RlmA_N"/>
</dbReference>
<keyword evidence="3" id="KW-0489">Methyltransferase</keyword>
<evidence type="ECO:0000259" key="1">
    <source>
        <dbReference type="Pfam" id="PF08241"/>
    </source>
</evidence>
<dbReference type="AlphaFoldDB" id="A0A3B0VGF7"/>
<dbReference type="PIRSF" id="PIRSF018249">
    <property type="entry name" value="MyrA_prd"/>
    <property type="match status" value="1"/>
</dbReference>
<dbReference type="Gene3D" id="3.40.50.150">
    <property type="entry name" value="Vaccinia Virus protein VP39"/>
    <property type="match status" value="1"/>
</dbReference>
<dbReference type="InterPro" id="IPR029063">
    <property type="entry name" value="SAM-dependent_MTases_sf"/>
</dbReference>
<dbReference type="CDD" id="cd02440">
    <property type="entry name" value="AdoMet_MTases"/>
    <property type="match status" value="1"/>
</dbReference>
<reference evidence="3" key="1">
    <citation type="submission" date="2018-06" db="EMBL/GenBank/DDBJ databases">
        <authorList>
            <person name="Zhirakovskaya E."/>
        </authorList>
    </citation>
    <scope>NUCLEOTIDE SEQUENCE</scope>
</reference>
<dbReference type="Pfam" id="PF21302">
    <property type="entry name" value="Zn_ribbon_RlmA"/>
    <property type="match status" value="1"/>
</dbReference>
<organism evidence="3">
    <name type="scientific">hydrothermal vent metagenome</name>
    <dbReference type="NCBI Taxonomy" id="652676"/>
    <lineage>
        <taxon>unclassified sequences</taxon>
        <taxon>metagenomes</taxon>
        <taxon>ecological metagenomes</taxon>
    </lineage>
</organism>
<keyword evidence="3" id="KW-0808">Transferase</keyword>
<dbReference type="InterPro" id="IPR013216">
    <property type="entry name" value="Methyltransf_11"/>
</dbReference>
<proteinExistence type="predicted"/>
<dbReference type="GO" id="GO:0008757">
    <property type="term" value="F:S-adenosylmethionine-dependent methyltransferase activity"/>
    <property type="evidence" value="ECO:0007669"/>
    <property type="project" value="InterPro"/>
</dbReference>
<dbReference type="SUPFAM" id="SSF53335">
    <property type="entry name" value="S-adenosyl-L-methionine-dependent methyltransferases"/>
    <property type="match status" value="1"/>
</dbReference>
<feature type="domain" description="Methyltransferase type 11" evidence="1">
    <location>
        <begin position="107"/>
        <end position="185"/>
    </location>
</feature>
<dbReference type="EC" id="2.1.1.51" evidence="3"/>